<organism evidence="1 2">
    <name type="scientific">Streptococcus mitis</name>
    <dbReference type="NCBI Taxonomy" id="28037"/>
    <lineage>
        <taxon>Bacteria</taxon>
        <taxon>Bacillati</taxon>
        <taxon>Bacillota</taxon>
        <taxon>Bacilli</taxon>
        <taxon>Lactobacillales</taxon>
        <taxon>Streptococcaceae</taxon>
        <taxon>Streptococcus</taxon>
        <taxon>Streptococcus mitis group</taxon>
    </lineage>
</organism>
<sequence>MCFLGMKEIAGTSCNKEWLVLNMASKVLIKNPKNGRQAWFSLPLYFGRLSHIGLTGSYDETIEIVDYEGSAFIGYGLFSVADLEQLNKQVESG</sequence>
<reference evidence="1 2" key="1">
    <citation type="submission" date="2018-11" db="EMBL/GenBank/DDBJ databases">
        <title>Species Designations Belie Phenotypic and Genotypic Heterogeneity in Oral Streptococci.</title>
        <authorList>
            <person name="Velsko I."/>
        </authorList>
    </citation>
    <scope>NUCLEOTIDE SEQUENCE [LARGE SCALE GENOMIC DNA]</scope>
    <source>
        <strain evidence="1 2">BCA16</strain>
    </source>
</reference>
<dbReference type="AlphaFoldDB" id="A0A428CFS2"/>
<evidence type="ECO:0000313" key="1">
    <source>
        <dbReference type="EMBL" id="RSI76764.1"/>
    </source>
</evidence>
<dbReference type="EMBL" id="RJNQ01000017">
    <property type="protein sequence ID" value="RSI76764.1"/>
    <property type="molecule type" value="Genomic_DNA"/>
</dbReference>
<name>A0A428CFS2_STRMT</name>
<evidence type="ECO:0000313" key="2">
    <source>
        <dbReference type="Proteomes" id="UP000272928"/>
    </source>
</evidence>
<proteinExistence type="predicted"/>
<gene>
    <name evidence="1" type="ORF">D8856_08060</name>
</gene>
<comment type="caution">
    <text evidence="1">The sequence shown here is derived from an EMBL/GenBank/DDBJ whole genome shotgun (WGS) entry which is preliminary data.</text>
</comment>
<accession>A0A428CFS2</accession>
<protein>
    <submittedName>
        <fullName evidence="1">Uncharacterized protein</fullName>
    </submittedName>
</protein>
<dbReference type="Proteomes" id="UP000272928">
    <property type="component" value="Unassembled WGS sequence"/>
</dbReference>